<evidence type="ECO:0000313" key="3">
    <source>
        <dbReference type="Proteomes" id="UP000298781"/>
    </source>
</evidence>
<proteinExistence type="predicted"/>
<evidence type="ECO:0000259" key="1">
    <source>
        <dbReference type="PROSITE" id="PS51186"/>
    </source>
</evidence>
<dbReference type="SUPFAM" id="SSF55729">
    <property type="entry name" value="Acyl-CoA N-acyltransferases (Nat)"/>
    <property type="match status" value="1"/>
</dbReference>
<dbReference type="InterPro" id="IPR009506">
    <property type="entry name" value="YjiS-like"/>
</dbReference>
<accession>A0A4D7B5V7</accession>
<protein>
    <submittedName>
        <fullName evidence="2">GNAT family N-acetyltransferase</fullName>
    </submittedName>
</protein>
<dbReference type="Pfam" id="PF06568">
    <property type="entry name" value="YjiS-like"/>
    <property type="match status" value="1"/>
</dbReference>
<dbReference type="CDD" id="cd04301">
    <property type="entry name" value="NAT_SF"/>
    <property type="match status" value="1"/>
</dbReference>
<dbReference type="KEGG" id="pstg:E8M01_15580"/>
<sequence>MVLRHILALELLKEVSRYLLASPHSRILQRRALNELDDRMLTDIGLTRAAITAGRRGRLRGMMHSHGGADARGTWMSKVDMAKADGVRTDGSARGIIVREATVADMTAVQAIYSHHVLHGLATFEETPPSVEEMLSRRAAVLGAGLPYLTAERDGRIVGYSYATAYRPRPAYRYAIEDTVYVADGLGGQGIGTCLLTDLIARCERGPWRQMLAVIGDSGNAGSIALHRSLGFAPAGTLRSVGFKLGRWVDTVLMQRVLSQGAGVAPEPSTQAR</sequence>
<gene>
    <name evidence="2" type="ORF">E8M01_15580</name>
</gene>
<dbReference type="PROSITE" id="PS51186">
    <property type="entry name" value="GNAT"/>
    <property type="match status" value="1"/>
</dbReference>
<dbReference type="GO" id="GO:0016747">
    <property type="term" value="F:acyltransferase activity, transferring groups other than amino-acyl groups"/>
    <property type="evidence" value="ECO:0007669"/>
    <property type="project" value="InterPro"/>
</dbReference>
<name>A0A4D7B5V7_9HYPH</name>
<organism evidence="2 3">
    <name type="scientific">Phreatobacter stygius</name>
    <dbReference type="NCBI Taxonomy" id="1940610"/>
    <lineage>
        <taxon>Bacteria</taxon>
        <taxon>Pseudomonadati</taxon>
        <taxon>Pseudomonadota</taxon>
        <taxon>Alphaproteobacteria</taxon>
        <taxon>Hyphomicrobiales</taxon>
        <taxon>Phreatobacteraceae</taxon>
        <taxon>Phreatobacter</taxon>
    </lineage>
</organism>
<dbReference type="Proteomes" id="UP000298781">
    <property type="component" value="Chromosome"/>
</dbReference>
<keyword evidence="2" id="KW-0808">Transferase</keyword>
<keyword evidence="3" id="KW-1185">Reference proteome</keyword>
<dbReference type="InterPro" id="IPR016181">
    <property type="entry name" value="Acyl_CoA_acyltransferase"/>
</dbReference>
<feature type="domain" description="N-acetyltransferase" evidence="1">
    <location>
        <begin position="96"/>
        <end position="259"/>
    </location>
</feature>
<evidence type="ECO:0000313" key="2">
    <source>
        <dbReference type="EMBL" id="QCI65500.1"/>
    </source>
</evidence>
<dbReference type="OrthoDB" id="5459937at2"/>
<reference evidence="2 3" key="1">
    <citation type="submission" date="2019-04" db="EMBL/GenBank/DDBJ databases">
        <title>Phreatobacter aquaticus sp. nov.</title>
        <authorList>
            <person name="Choi A."/>
        </authorList>
    </citation>
    <scope>NUCLEOTIDE SEQUENCE [LARGE SCALE GENOMIC DNA]</scope>
    <source>
        <strain evidence="2 3">KCTC 52518</strain>
    </source>
</reference>
<dbReference type="InterPro" id="IPR000182">
    <property type="entry name" value="GNAT_dom"/>
</dbReference>
<dbReference type="Pfam" id="PF13420">
    <property type="entry name" value="Acetyltransf_4"/>
    <property type="match status" value="1"/>
</dbReference>
<dbReference type="Gene3D" id="3.40.630.30">
    <property type="match status" value="1"/>
</dbReference>
<dbReference type="PANTHER" id="PTHR43072:SF8">
    <property type="entry name" value="ACYLTRANSFERASE FABY-RELATED"/>
    <property type="match status" value="1"/>
</dbReference>
<dbReference type="PANTHER" id="PTHR43072">
    <property type="entry name" value="N-ACETYLTRANSFERASE"/>
    <property type="match status" value="1"/>
</dbReference>
<dbReference type="AlphaFoldDB" id="A0A4D7B5V7"/>
<dbReference type="EMBL" id="CP039690">
    <property type="protein sequence ID" value="QCI65500.1"/>
    <property type="molecule type" value="Genomic_DNA"/>
</dbReference>